<dbReference type="EMBL" id="BLKC01000033">
    <property type="protein sequence ID" value="GFF38115.1"/>
    <property type="molecule type" value="Genomic_DNA"/>
</dbReference>
<dbReference type="PANTHER" id="PTHR24198:SF165">
    <property type="entry name" value="ANKYRIN REPEAT-CONTAINING PROTEIN-RELATED"/>
    <property type="match status" value="1"/>
</dbReference>
<dbReference type="InterPro" id="IPR002110">
    <property type="entry name" value="Ankyrin_rpt"/>
</dbReference>
<dbReference type="InterPro" id="IPR036770">
    <property type="entry name" value="Ankyrin_rpt-contain_sf"/>
</dbReference>
<feature type="repeat" description="ANK" evidence="3">
    <location>
        <begin position="118"/>
        <end position="150"/>
    </location>
</feature>
<dbReference type="PROSITE" id="PS50088">
    <property type="entry name" value="ANK_REPEAT"/>
    <property type="match status" value="7"/>
</dbReference>
<evidence type="ECO:0000256" key="1">
    <source>
        <dbReference type="ARBA" id="ARBA00022737"/>
    </source>
</evidence>
<feature type="repeat" description="ANK" evidence="3">
    <location>
        <begin position="150"/>
        <end position="182"/>
    </location>
</feature>
<dbReference type="Pfam" id="PF12796">
    <property type="entry name" value="Ank_2"/>
    <property type="match status" value="3"/>
</dbReference>
<evidence type="ECO:0000256" key="2">
    <source>
        <dbReference type="ARBA" id="ARBA00023043"/>
    </source>
</evidence>
<evidence type="ECO:0000313" key="4">
    <source>
        <dbReference type="EMBL" id="GFF38115.1"/>
    </source>
</evidence>
<dbReference type="Gene3D" id="1.25.40.20">
    <property type="entry name" value="Ankyrin repeat-containing domain"/>
    <property type="match status" value="3"/>
</dbReference>
<keyword evidence="2 3" id="KW-0040">ANK repeat</keyword>
<feature type="repeat" description="ANK" evidence="3">
    <location>
        <begin position="312"/>
        <end position="344"/>
    </location>
</feature>
<protein>
    <submittedName>
        <fullName evidence="4">Isoform 5 of ankyrin repeat domain-containing protein 17</fullName>
    </submittedName>
</protein>
<feature type="repeat" description="ANK" evidence="3">
    <location>
        <begin position="219"/>
        <end position="248"/>
    </location>
</feature>
<dbReference type="Proteomes" id="UP000465221">
    <property type="component" value="Unassembled WGS sequence"/>
</dbReference>
<evidence type="ECO:0000313" key="5">
    <source>
        <dbReference type="Proteomes" id="UP000465221"/>
    </source>
</evidence>
<proteinExistence type="predicted"/>
<dbReference type="SUPFAM" id="SSF48403">
    <property type="entry name" value="Ankyrin repeat"/>
    <property type="match status" value="1"/>
</dbReference>
<gene>
    <name evidence="4" type="ORF">IFM46972_05444</name>
</gene>
<dbReference type="PRINTS" id="PR01415">
    <property type="entry name" value="ANKYRIN"/>
</dbReference>
<name>A0A8H3NTU8_9EURO</name>
<organism evidence="4 5">
    <name type="scientific">Aspergillus udagawae</name>
    <dbReference type="NCBI Taxonomy" id="91492"/>
    <lineage>
        <taxon>Eukaryota</taxon>
        <taxon>Fungi</taxon>
        <taxon>Dikarya</taxon>
        <taxon>Ascomycota</taxon>
        <taxon>Pezizomycotina</taxon>
        <taxon>Eurotiomycetes</taxon>
        <taxon>Eurotiomycetidae</taxon>
        <taxon>Eurotiales</taxon>
        <taxon>Aspergillaceae</taxon>
        <taxon>Aspergillus</taxon>
        <taxon>Aspergillus subgen. Fumigati</taxon>
    </lineage>
</organism>
<dbReference type="SMART" id="SM00248">
    <property type="entry name" value="ANK"/>
    <property type="match status" value="8"/>
</dbReference>
<accession>A0A8H3NTU8</accession>
<dbReference type="PANTHER" id="PTHR24198">
    <property type="entry name" value="ANKYRIN REPEAT AND PROTEIN KINASE DOMAIN-CONTAINING PROTEIN"/>
    <property type="match status" value="1"/>
</dbReference>
<reference evidence="4 5" key="1">
    <citation type="submission" date="2020-01" db="EMBL/GenBank/DDBJ databases">
        <title>Draft genome sequence of Aspergillus udagawae IFM 46972.</title>
        <authorList>
            <person name="Takahashi H."/>
            <person name="Yaguchi T."/>
        </authorList>
    </citation>
    <scope>NUCLEOTIDE SEQUENCE [LARGE SCALE GENOMIC DNA]</scope>
    <source>
        <strain evidence="4 5">IFM 46972</strain>
    </source>
</reference>
<dbReference type="AlphaFoldDB" id="A0A8H3NTU8"/>
<dbReference type="Pfam" id="PF00023">
    <property type="entry name" value="Ank"/>
    <property type="match status" value="1"/>
</dbReference>
<sequence length="377" mass="42372">MNLLDLPTEVVVMITKALDKASDIDAFVRTCRTAYIRLNNVLYKFDVQRRGGKALAWAAQKNNQQTTKNSLKAGIKSLNKWFQWPLTIVLRSGYTDMVRLLLDEGVDPDAILYEGSRIATTALYIAASYGHDAIVELLIGKGANVNLENFPRQPLVIAVTNNRKAVVRLLLEKGANPNARRHDNMTALCIAVMKGFTEIIKMLLNKGALTELGGPWTGTPLQAAVRKNHFKITEILLEKGADVELGDSRDPTPLLMAVKLGYERLLGLLLKHGANPNAQNSFLLHVAIFDNKIAMVRLLLAHGADVNRKNSEGQTPLLYAMLQRKDEIVDFLLLYDVDPDAECHYGLRPLWEAYRQNRGDWAKILWRKYKKRESSRS</sequence>
<keyword evidence="1" id="KW-0677">Repeat</keyword>
<comment type="caution">
    <text evidence="4">The sequence shown here is derived from an EMBL/GenBank/DDBJ whole genome shotgun (WGS) entry which is preliminary data.</text>
</comment>
<feature type="repeat" description="ANK" evidence="3">
    <location>
        <begin position="279"/>
        <end position="311"/>
    </location>
</feature>
<dbReference type="PROSITE" id="PS50297">
    <property type="entry name" value="ANK_REP_REGION"/>
    <property type="match status" value="6"/>
</dbReference>
<feature type="repeat" description="ANK" evidence="3">
    <location>
        <begin position="183"/>
        <end position="208"/>
    </location>
</feature>
<feature type="repeat" description="ANK" evidence="3">
    <location>
        <begin position="249"/>
        <end position="281"/>
    </location>
</feature>
<evidence type="ECO:0000256" key="3">
    <source>
        <dbReference type="PROSITE-ProRule" id="PRU00023"/>
    </source>
</evidence>